<protein>
    <submittedName>
        <fullName evidence="1">Uncharacterized protein</fullName>
    </submittedName>
</protein>
<organism evidence="1 2">
    <name type="scientific">Lasiodiplodia theobromae</name>
    <dbReference type="NCBI Taxonomy" id="45133"/>
    <lineage>
        <taxon>Eukaryota</taxon>
        <taxon>Fungi</taxon>
        <taxon>Dikarya</taxon>
        <taxon>Ascomycota</taxon>
        <taxon>Pezizomycotina</taxon>
        <taxon>Dothideomycetes</taxon>
        <taxon>Dothideomycetes incertae sedis</taxon>
        <taxon>Botryosphaeriales</taxon>
        <taxon>Botryosphaeriaceae</taxon>
        <taxon>Lasiodiplodia</taxon>
    </lineage>
</organism>
<dbReference type="Proteomes" id="UP000325902">
    <property type="component" value="Unassembled WGS sequence"/>
</dbReference>
<accession>A0A5N5CY10</accession>
<name>A0A5N5CY10_9PEZI</name>
<sequence>MQGANVSTIGYVRPAGGTVHTLQLDNALIENGAAINGRTMYVVTSPADSKDHANAVGHFYAVQAGTNDSVAVVYDEKHDAGSGMKPGGLSRGSGASVGLLCIFSFIS</sequence>
<dbReference type="EMBL" id="VCHE01000145">
    <property type="protein sequence ID" value="KAB2570248.1"/>
    <property type="molecule type" value="Genomic_DNA"/>
</dbReference>
<evidence type="ECO:0000313" key="2">
    <source>
        <dbReference type="Proteomes" id="UP000325902"/>
    </source>
</evidence>
<reference evidence="1 2" key="1">
    <citation type="journal article" date="2019" name="Sci. Rep.">
        <title>A multi-omics analysis of the grapevine pathogen Lasiodiplodia theobromae reveals that temperature affects the expression of virulence- and pathogenicity-related genes.</title>
        <authorList>
            <person name="Felix C."/>
            <person name="Meneses R."/>
            <person name="Goncalves M.F.M."/>
            <person name="Tilleman L."/>
            <person name="Duarte A.S."/>
            <person name="Jorrin-Novo J.V."/>
            <person name="Van de Peer Y."/>
            <person name="Deforce D."/>
            <person name="Van Nieuwerburgh F."/>
            <person name="Esteves A.C."/>
            <person name="Alves A."/>
        </authorList>
    </citation>
    <scope>NUCLEOTIDE SEQUENCE [LARGE SCALE GENOMIC DNA]</scope>
    <source>
        <strain evidence="1 2">LA-SOL3</strain>
    </source>
</reference>
<keyword evidence="2" id="KW-1185">Reference proteome</keyword>
<dbReference type="OrthoDB" id="4818326at2759"/>
<comment type="caution">
    <text evidence="1">The sequence shown here is derived from an EMBL/GenBank/DDBJ whole genome shotgun (WGS) entry which is preliminary data.</text>
</comment>
<proteinExistence type="predicted"/>
<dbReference type="AlphaFoldDB" id="A0A5N5CY10"/>
<evidence type="ECO:0000313" key="1">
    <source>
        <dbReference type="EMBL" id="KAB2570248.1"/>
    </source>
</evidence>
<gene>
    <name evidence="1" type="ORF">DBV05_g11088</name>
</gene>